<evidence type="ECO:0000313" key="1">
    <source>
        <dbReference type="EMBL" id="GBM60763.1"/>
    </source>
</evidence>
<comment type="caution">
    <text evidence="1">The sequence shown here is derived from an EMBL/GenBank/DDBJ whole genome shotgun (WGS) entry which is preliminary data.</text>
</comment>
<dbReference type="EMBL" id="BGPR01001737">
    <property type="protein sequence ID" value="GBM60763.1"/>
    <property type="molecule type" value="Genomic_DNA"/>
</dbReference>
<reference evidence="1 2" key="1">
    <citation type="journal article" date="2019" name="Sci. Rep.">
        <title>Orb-weaving spider Araneus ventricosus genome elucidates the spidroin gene catalogue.</title>
        <authorList>
            <person name="Kono N."/>
            <person name="Nakamura H."/>
            <person name="Ohtoshi R."/>
            <person name="Moran D.A.P."/>
            <person name="Shinohara A."/>
            <person name="Yoshida Y."/>
            <person name="Fujiwara M."/>
            <person name="Mori M."/>
            <person name="Tomita M."/>
            <person name="Arakawa K."/>
        </authorList>
    </citation>
    <scope>NUCLEOTIDE SEQUENCE [LARGE SCALE GENOMIC DNA]</scope>
</reference>
<evidence type="ECO:0000313" key="2">
    <source>
        <dbReference type="Proteomes" id="UP000499080"/>
    </source>
</evidence>
<sequence>MKGRRWQVTIDDISRDQKLSYEIKTVDIDLVFGAGDCLKFFSAISKYLSVLIIVTNMESRFPAMSLMVGKRGLQGKYGMTDSSPVGPLTRDKFDEIWDLKGDGIFFDISIRREDTPTNVLDHSM</sequence>
<accession>A0A4Y2H547</accession>
<proteinExistence type="predicted"/>
<dbReference type="AlphaFoldDB" id="A0A4Y2H547"/>
<gene>
    <name evidence="1" type="ORF">AVEN_233829_1</name>
</gene>
<dbReference type="OrthoDB" id="5326588at2759"/>
<name>A0A4Y2H547_ARAVE</name>
<keyword evidence="2" id="KW-1185">Reference proteome</keyword>
<organism evidence="1 2">
    <name type="scientific">Araneus ventricosus</name>
    <name type="common">Orbweaver spider</name>
    <name type="synonym">Epeira ventricosa</name>
    <dbReference type="NCBI Taxonomy" id="182803"/>
    <lineage>
        <taxon>Eukaryota</taxon>
        <taxon>Metazoa</taxon>
        <taxon>Ecdysozoa</taxon>
        <taxon>Arthropoda</taxon>
        <taxon>Chelicerata</taxon>
        <taxon>Arachnida</taxon>
        <taxon>Araneae</taxon>
        <taxon>Araneomorphae</taxon>
        <taxon>Entelegynae</taxon>
        <taxon>Araneoidea</taxon>
        <taxon>Araneidae</taxon>
        <taxon>Araneus</taxon>
    </lineage>
</organism>
<protein>
    <submittedName>
        <fullName evidence="1">Uncharacterized protein</fullName>
    </submittedName>
</protein>
<dbReference type="Proteomes" id="UP000499080">
    <property type="component" value="Unassembled WGS sequence"/>
</dbReference>